<feature type="non-terminal residue" evidence="13">
    <location>
        <position position="1"/>
    </location>
</feature>
<comment type="similarity">
    <text evidence="2">Belongs to the TFIIF beta subunit family.</text>
</comment>
<dbReference type="InterPro" id="IPR036390">
    <property type="entry name" value="WH_DNA-bd_sf"/>
</dbReference>
<evidence type="ECO:0000256" key="4">
    <source>
        <dbReference type="ARBA" id="ARBA00023015"/>
    </source>
</evidence>
<keyword evidence="4" id="KW-0805">Transcription regulation</keyword>
<dbReference type="InterPro" id="IPR003196">
    <property type="entry name" value="TFIIF_beta"/>
</dbReference>
<feature type="domain" description="TFIIF beta subunit HTH" evidence="11">
    <location>
        <begin position="132"/>
        <end position="195"/>
    </location>
</feature>
<keyword evidence="13" id="KW-0396">Initiation factor</keyword>
<dbReference type="InterPro" id="IPR011039">
    <property type="entry name" value="TFIIF_interaction"/>
</dbReference>
<keyword evidence="14" id="KW-1185">Reference proteome</keyword>
<dbReference type="AlphaFoldDB" id="A0A4P9XZB6"/>
<keyword evidence="7" id="KW-0539">Nucleus</keyword>
<protein>
    <recommendedName>
        <fullName evidence="3">Transcription initiation factor IIF subunit beta</fullName>
    </recommendedName>
    <alternativeName>
        <fullName evidence="9">TFIIF medium subunit</fullName>
    </alternativeName>
    <alternativeName>
        <fullName evidence="8">TFIIF-beta</fullName>
    </alternativeName>
</protein>
<feature type="region of interest" description="Disordered" evidence="10">
    <location>
        <begin position="205"/>
        <end position="263"/>
    </location>
</feature>
<dbReference type="PANTHER" id="PTHR10445">
    <property type="entry name" value="GENERAL TRANSCRIPTION FACTOR IIF SUBUNIT 2"/>
    <property type="match status" value="1"/>
</dbReference>
<reference evidence="14" key="1">
    <citation type="journal article" date="2018" name="Nat. Microbiol.">
        <title>Leveraging single-cell genomics to expand the fungal tree of life.</title>
        <authorList>
            <person name="Ahrendt S.R."/>
            <person name="Quandt C.A."/>
            <person name="Ciobanu D."/>
            <person name="Clum A."/>
            <person name="Salamov A."/>
            <person name="Andreopoulos B."/>
            <person name="Cheng J.F."/>
            <person name="Woyke T."/>
            <person name="Pelin A."/>
            <person name="Henrissat B."/>
            <person name="Reynolds N.K."/>
            <person name="Benny G.L."/>
            <person name="Smith M.E."/>
            <person name="James T.Y."/>
            <person name="Grigoriev I.V."/>
        </authorList>
    </citation>
    <scope>NUCLEOTIDE SEQUENCE [LARGE SCALE GENOMIC DNA]</scope>
</reference>
<dbReference type="GO" id="GO:0006367">
    <property type="term" value="P:transcription initiation at RNA polymerase II promoter"/>
    <property type="evidence" value="ECO:0007669"/>
    <property type="project" value="InterPro"/>
</dbReference>
<proteinExistence type="inferred from homology"/>
<keyword evidence="13" id="KW-0648">Protein biosynthesis</keyword>
<evidence type="ECO:0000256" key="5">
    <source>
        <dbReference type="ARBA" id="ARBA00023125"/>
    </source>
</evidence>
<evidence type="ECO:0000256" key="7">
    <source>
        <dbReference type="ARBA" id="ARBA00023242"/>
    </source>
</evidence>
<dbReference type="SUPFAM" id="SSF46785">
    <property type="entry name" value="Winged helix' DNA-binding domain"/>
    <property type="match status" value="1"/>
</dbReference>
<organism evidence="13 14">
    <name type="scientific">Piptocephalis cylindrospora</name>
    <dbReference type="NCBI Taxonomy" id="1907219"/>
    <lineage>
        <taxon>Eukaryota</taxon>
        <taxon>Fungi</taxon>
        <taxon>Fungi incertae sedis</taxon>
        <taxon>Zoopagomycota</taxon>
        <taxon>Zoopagomycotina</taxon>
        <taxon>Zoopagomycetes</taxon>
        <taxon>Zoopagales</taxon>
        <taxon>Piptocephalidaceae</taxon>
        <taxon>Piptocephalis</taxon>
    </lineage>
</organism>
<evidence type="ECO:0000259" key="12">
    <source>
        <dbReference type="Pfam" id="PF17683"/>
    </source>
</evidence>
<dbReference type="Pfam" id="PF02270">
    <property type="entry name" value="TFIIF_beta"/>
    <property type="match status" value="1"/>
</dbReference>
<evidence type="ECO:0000256" key="2">
    <source>
        <dbReference type="ARBA" id="ARBA00009543"/>
    </source>
</evidence>
<evidence type="ECO:0000256" key="8">
    <source>
        <dbReference type="ARBA" id="ARBA00081473"/>
    </source>
</evidence>
<accession>A0A4P9XZB6</accession>
<evidence type="ECO:0000256" key="1">
    <source>
        <dbReference type="ARBA" id="ARBA00004123"/>
    </source>
</evidence>
<keyword evidence="6" id="KW-0804">Transcription</keyword>
<dbReference type="Proteomes" id="UP000267251">
    <property type="component" value="Unassembled WGS sequence"/>
</dbReference>
<evidence type="ECO:0000256" key="6">
    <source>
        <dbReference type="ARBA" id="ARBA00023163"/>
    </source>
</evidence>
<dbReference type="GO" id="GO:0003677">
    <property type="term" value="F:DNA binding"/>
    <property type="evidence" value="ECO:0007669"/>
    <property type="project" value="UniProtKB-KW"/>
</dbReference>
<dbReference type="OrthoDB" id="26094at2759"/>
<dbReference type="InterPro" id="IPR040450">
    <property type="entry name" value="TFIIF_beta_HTH"/>
</dbReference>
<evidence type="ECO:0000259" key="11">
    <source>
        <dbReference type="Pfam" id="PF02270"/>
    </source>
</evidence>
<dbReference type="GO" id="GO:0005674">
    <property type="term" value="C:transcription factor TFIIF complex"/>
    <property type="evidence" value="ECO:0007669"/>
    <property type="project" value="InterPro"/>
</dbReference>
<dbReference type="Pfam" id="PF17683">
    <property type="entry name" value="TFIIF_beta_N"/>
    <property type="match status" value="1"/>
</dbReference>
<dbReference type="GO" id="GO:0003743">
    <property type="term" value="F:translation initiation factor activity"/>
    <property type="evidence" value="ECO:0007669"/>
    <property type="project" value="UniProtKB-KW"/>
</dbReference>
<evidence type="ECO:0000256" key="9">
    <source>
        <dbReference type="ARBA" id="ARBA00081863"/>
    </source>
</evidence>
<dbReference type="InterPro" id="IPR036388">
    <property type="entry name" value="WH-like_DNA-bd_sf"/>
</dbReference>
<dbReference type="PANTHER" id="PTHR10445:SF0">
    <property type="entry name" value="GENERAL TRANSCRIPTION FACTOR IIF SUBUNIT 2"/>
    <property type="match status" value="1"/>
</dbReference>
<feature type="domain" description="TFIIF beta subunit N-terminal" evidence="12">
    <location>
        <begin position="1"/>
        <end position="122"/>
    </location>
</feature>
<evidence type="ECO:0000313" key="14">
    <source>
        <dbReference type="Proteomes" id="UP000267251"/>
    </source>
</evidence>
<evidence type="ECO:0000256" key="10">
    <source>
        <dbReference type="SAM" id="MobiDB-lite"/>
    </source>
</evidence>
<dbReference type="Gene3D" id="1.10.10.10">
    <property type="entry name" value="Winged helix-like DNA-binding domain superfamily/Winged helix DNA-binding domain"/>
    <property type="match status" value="1"/>
</dbReference>
<dbReference type="FunFam" id="1.10.10.10:FF:000035">
    <property type="entry name" value="General transcription factor IIF subunit 2"/>
    <property type="match status" value="1"/>
</dbReference>
<keyword evidence="5" id="KW-0238">DNA-binding</keyword>
<dbReference type="EMBL" id="KZ988883">
    <property type="protein sequence ID" value="RKP11472.1"/>
    <property type="molecule type" value="Genomic_DNA"/>
</dbReference>
<name>A0A4P9XZB6_9FUNG</name>
<comment type="subcellular location">
    <subcellularLocation>
        <location evidence="1">Nucleus</location>
    </subcellularLocation>
</comment>
<sequence>LPNFLAEAWAEVEKADVKLGSLSIKRDARGNLVNAEIIVANDPQFKNIPSRYKLQLKNTDVKDIWAFGEDEEGRATEITAQVKHDAAATVADVTDPLYLKSLKSRTTDTADRMRAAKTRKKKNLKHEEKASRMTRDQLTMVLFKCFSQFEYWNLRGLVKYTHQPQAFVKEMLEYLCDHMKKGKYHGMYRLKDDYREEGIFDGSVHPDAAVDNKGSTPKKASGTSGLGGEEEDLGALGLGDNLEEEDGTSGGYDESTGIDFDDA</sequence>
<gene>
    <name evidence="13" type="ORF">BJ684DRAFT_17941</name>
</gene>
<evidence type="ECO:0000256" key="3">
    <source>
        <dbReference type="ARBA" id="ARBA00021453"/>
    </source>
</evidence>
<dbReference type="SUPFAM" id="SSF50916">
    <property type="entry name" value="Rap30/74 interaction domains"/>
    <property type="match status" value="1"/>
</dbReference>
<evidence type="ECO:0000313" key="13">
    <source>
        <dbReference type="EMBL" id="RKP11472.1"/>
    </source>
</evidence>
<dbReference type="InterPro" id="IPR040504">
    <property type="entry name" value="TFIIF_beta_N"/>
</dbReference>